<accession>A0A3D8YF80</accession>
<feature type="transmembrane region" description="Helical" evidence="1">
    <location>
        <begin position="7"/>
        <end position="25"/>
    </location>
</feature>
<evidence type="ECO:0000313" key="4">
    <source>
        <dbReference type="Proteomes" id="UP000256373"/>
    </source>
</evidence>
<keyword evidence="1" id="KW-1133">Transmembrane helix</keyword>
<evidence type="ECO:0000259" key="2">
    <source>
        <dbReference type="Pfam" id="PF00144"/>
    </source>
</evidence>
<evidence type="ECO:0000256" key="1">
    <source>
        <dbReference type="SAM" id="Phobius"/>
    </source>
</evidence>
<dbReference type="EMBL" id="QNUL01000003">
    <property type="protein sequence ID" value="REA63289.1"/>
    <property type="molecule type" value="Genomic_DNA"/>
</dbReference>
<gene>
    <name evidence="3" type="ORF">DSL64_06645</name>
</gene>
<reference evidence="3 4" key="1">
    <citation type="submission" date="2018-07" db="EMBL/GenBank/DDBJ databases">
        <title>Dyadobacter roseus sp. nov., isolated from rose rhizosphere soil.</title>
        <authorList>
            <person name="Chen L."/>
        </authorList>
    </citation>
    <scope>NUCLEOTIDE SEQUENCE [LARGE SCALE GENOMIC DNA]</scope>
    <source>
        <strain evidence="3 4">RS19</strain>
    </source>
</reference>
<dbReference type="RefSeq" id="WP_115829877.1">
    <property type="nucleotide sequence ID" value="NZ_QNUL01000003.1"/>
</dbReference>
<evidence type="ECO:0000313" key="3">
    <source>
        <dbReference type="EMBL" id="REA63289.1"/>
    </source>
</evidence>
<dbReference type="AlphaFoldDB" id="A0A3D8YF80"/>
<dbReference type="InterPro" id="IPR012338">
    <property type="entry name" value="Beta-lactam/transpept-like"/>
</dbReference>
<dbReference type="PANTHER" id="PTHR43283">
    <property type="entry name" value="BETA-LACTAMASE-RELATED"/>
    <property type="match status" value="1"/>
</dbReference>
<keyword evidence="3" id="KW-0378">Hydrolase</keyword>
<dbReference type="OrthoDB" id="912546at2"/>
<organism evidence="3 4">
    <name type="scientific">Dyadobacter luteus</name>
    <dbReference type="NCBI Taxonomy" id="2259619"/>
    <lineage>
        <taxon>Bacteria</taxon>
        <taxon>Pseudomonadati</taxon>
        <taxon>Bacteroidota</taxon>
        <taxon>Cytophagia</taxon>
        <taxon>Cytophagales</taxon>
        <taxon>Spirosomataceae</taxon>
        <taxon>Dyadobacter</taxon>
    </lineage>
</organism>
<keyword evidence="4" id="KW-1185">Reference proteome</keyword>
<keyword evidence="1" id="KW-0472">Membrane</keyword>
<dbReference type="Proteomes" id="UP000256373">
    <property type="component" value="Unassembled WGS sequence"/>
</dbReference>
<keyword evidence="1" id="KW-0812">Transmembrane</keyword>
<protein>
    <submittedName>
        <fullName evidence="3">Serine hydrolase</fullName>
    </submittedName>
</protein>
<dbReference type="Pfam" id="PF00144">
    <property type="entry name" value="Beta-lactamase"/>
    <property type="match status" value="1"/>
</dbReference>
<dbReference type="InterPro" id="IPR001466">
    <property type="entry name" value="Beta-lactam-related"/>
</dbReference>
<sequence length="519" mass="57525">MKRSKFYLPTIICVSLLTIVFFFPACRNDKDPLPLVLADSTGIYDILDNTAKVTVSLMESVPGSVTRYGFVWGENTASPTISDSKIEFNGALPSPVRYTSLMQGLKKNTEYRLRAFVETDGTVIYGALRTFSTQPDYVKRLVQTLNDSLKGKGFGYSFIVTRKAEIVGEGFGGFQARSIEQGGERLVSLDSKMQVASMTKTITSVAFLKLAEEKGIPINTPIITYLPPSWTKGINTDRITFGDLLKHRSGITGFNEACQNGAFAENIYRGLKSLIQRGVRTDNIGKFCYQNANFGMYRVLIPALLGYQFTGNDQVDDEATRVMYENYIKENVFAKLGVTSSEIFVNPSQSPVYGYDHPYTEGGIGYDAGDFTNTAGGYGLYLSAREAAKIYGGLFSTTDVSVLSAAMKDSVLTGGMASYSTITPQGKFFYHDGWWQFGLVTGKAKGFRSLWMKCPDDLTVVIFTNALRNGDGLFPIRSDFYSDITSYVLWAFSGINTNENSRRSQPVNFHNYLQHPEPH</sequence>
<feature type="domain" description="Beta-lactamase-related" evidence="2">
    <location>
        <begin position="140"/>
        <end position="469"/>
    </location>
</feature>
<proteinExistence type="predicted"/>
<name>A0A3D8YF80_9BACT</name>
<dbReference type="InterPro" id="IPR050789">
    <property type="entry name" value="Diverse_Enzym_Activities"/>
</dbReference>
<comment type="caution">
    <text evidence="3">The sequence shown here is derived from an EMBL/GenBank/DDBJ whole genome shotgun (WGS) entry which is preliminary data.</text>
</comment>
<dbReference type="GO" id="GO:0016787">
    <property type="term" value="F:hydrolase activity"/>
    <property type="evidence" value="ECO:0007669"/>
    <property type="project" value="UniProtKB-KW"/>
</dbReference>
<dbReference type="SUPFAM" id="SSF56601">
    <property type="entry name" value="beta-lactamase/transpeptidase-like"/>
    <property type="match status" value="1"/>
</dbReference>
<dbReference type="Gene3D" id="3.40.710.10">
    <property type="entry name" value="DD-peptidase/beta-lactamase superfamily"/>
    <property type="match status" value="1"/>
</dbReference>